<keyword evidence="1" id="KW-0812">Transmembrane</keyword>
<dbReference type="KEGG" id="mcui:G8O30_02530"/>
<dbReference type="Proteomes" id="UP000593626">
    <property type="component" value="Chromosome"/>
</dbReference>
<evidence type="ECO:0000313" key="3">
    <source>
        <dbReference type="Proteomes" id="UP000593626"/>
    </source>
</evidence>
<keyword evidence="3" id="KW-1185">Reference proteome</keyword>
<accession>A0A7S8C9I9</accession>
<sequence length="77" mass="8971">MSRKMFFINFLGIYLLLSIPFMFGVGSSITWVEEATMFQKLNSSLFHGISMYFMPKLIFSFLAGLFLFYFVSLKKKA</sequence>
<reference evidence="2 3" key="1">
    <citation type="submission" date="2019-07" db="EMBL/GenBank/DDBJ databases">
        <title>Genome sequence of 2 isolates from Red Sea Mangroves.</title>
        <authorList>
            <person name="Sefrji F."/>
            <person name="Michoud G."/>
            <person name="Merlino G."/>
            <person name="Daffonchio D."/>
        </authorList>
    </citation>
    <scope>NUCLEOTIDE SEQUENCE [LARGE SCALE GENOMIC DNA]</scope>
    <source>
        <strain evidence="2 3">R1DC41</strain>
    </source>
</reference>
<keyword evidence="1" id="KW-1133">Transmembrane helix</keyword>
<protein>
    <submittedName>
        <fullName evidence="2">Uncharacterized protein</fullName>
    </submittedName>
</protein>
<dbReference type="RefSeq" id="WP_239673430.1">
    <property type="nucleotide sequence ID" value="NZ_CP049742.1"/>
</dbReference>
<evidence type="ECO:0000313" key="2">
    <source>
        <dbReference type="EMBL" id="QPC45910.1"/>
    </source>
</evidence>
<proteinExistence type="predicted"/>
<name>A0A7S8C9I9_9BACI</name>
<feature type="transmembrane region" description="Helical" evidence="1">
    <location>
        <begin position="7"/>
        <end position="32"/>
    </location>
</feature>
<organism evidence="2 3">
    <name type="scientific">Mangrovibacillus cuniculi</name>
    <dbReference type="NCBI Taxonomy" id="2593652"/>
    <lineage>
        <taxon>Bacteria</taxon>
        <taxon>Bacillati</taxon>
        <taxon>Bacillota</taxon>
        <taxon>Bacilli</taxon>
        <taxon>Bacillales</taxon>
        <taxon>Bacillaceae</taxon>
        <taxon>Mangrovibacillus</taxon>
    </lineage>
</organism>
<dbReference type="EMBL" id="CP049742">
    <property type="protein sequence ID" value="QPC45910.1"/>
    <property type="molecule type" value="Genomic_DNA"/>
</dbReference>
<dbReference type="AlphaFoldDB" id="A0A7S8C9I9"/>
<gene>
    <name evidence="2" type="ORF">G8O30_02530</name>
</gene>
<evidence type="ECO:0000256" key="1">
    <source>
        <dbReference type="SAM" id="Phobius"/>
    </source>
</evidence>
<keyword evidence="1" id="KW-0472">Membrane</keyword>
<feature type="transmembrane region" description="Helical" evidence="1">
    <location>
        <begin position="52"/>
        <end position="71"/>
    </location>
</feature>